<dbReference type="EMBL" id="PKPP01002239">
    <property type="protein sequence ID" value="PWA76660.1"/>
    <property type="molecule type" value="Genomic_DNA"/>
</dbReference>
<keyword evidence="2" id="KW-1185">Reference proteome</keyword>
<evidence type="ECO:0000313" key="1">
    <source>
        <dbReference type="EMBL" id="PWA76660.1"/>
    </source>
</evidence>
<gene>
    <name evidence="1" type="ORF">CTI12_AA214730</name>
</gene>
<name>A0A2U1NT67_ARTAN</name>
<comment type="caution">
    <text evidence="1">The sequence shown here is derived from an EMBL/GenBank/DDBJ whole genome shotgun (WGS) entry which is preliminary data.</text>
</comment>
<dbReference type="Proteomes" id="UP000245207">
    <property type="component" value="Unassembled WGS sequence"/>
</dbReference>
<organism evidence="1 2">
    <name type="scientific">Artemisia annua</name>
    <name type="common">Sweet wormwood</name>
    <dbReference type="NCBI Taxonomy" id="35608"/>
    <lineage>
        <taxon>Eukaryota</taxon>
        <taxon>Viridiplantae</taxon>
        <taxon>Streptophyta</taxon>
        <taxon>Embryophyta</taxon>
        <taxon>Tracheophyta</taxon>
        <taxon>Spermatophyta</taxon>
        <taxon>Magnoliopsida</taxon>
        <taxon>eudicotyledons</taxon>
        <taxon>Gunneridae</taxon>
        <taxon>Pentapetalae</taxon>
        <taxon>asterids</taxon>
        <taxon>campanulids</taxon>
        <taxon>Asterales</taxon>
        <taxon>Asteraceae</taxon>
        <taxon>Asteroideae</taxon>
        <taxon>Anthemideae</taxon>
        <taxon>Artemisiinae</taxon>
        <taxon>Artemisia</taxon>
    </lineage>
</organism>
<dbReference type="AlphaFoldDB" id="A0A2U1NT67"/>
<sequence length="124" mass="14145">MATPSTPYALVQTPKFQELKKFADSNNLEDIFRFLFSQEYSGNEGFITLLEKMRDDLVEKIKGVEKLIEEGEAFCPFHDEGDVGLEFMKQTLERDKKVLAALTGVIDLACEGREEKKFHLSCFA</sequence>
<protein>
    <submittedName>
        <fullName evidence="1">Uncharacterized protein</fullName>
    </submittedName>
</protein>
<accession>A0A2U1NT67</accession>
<reference evidence="1 2" key="1">
    <citation type="journal article" date="2018" name="Mol. Plant">
        <title>The genome of Artemisia annua provides insight into the evolution of Asteraceae family and artemisinin biosynthesis.</title>
        <authorList>
            <person name="Shen Q."/>
            <person name="Zhang L."/>
            <person name="Liao Z."/>
            <person name="Wang S."/>
            <person name="Yan T."/>
            <person name="Shi P."/>
            <person name="Liu M."/>
            <person name="Fu X."/>
            <person name="Pan Q."/>
            <person name="Wang Y."/>
            <person name="Lv Z."/>
            <person name="Lu X."/>
            <person name="Zhang F."/>
            <person name="Jiang W."/>
            <person name="Ma Y."/>
            <person name="Chen M."/>
            <person name="Hao X."/>
            <person name="Li L."/>
            <person name="Tang Y."/>
            <person name="Lv G."/>
            <person name="Zhou Y."/>
            <person name="Sun X."/>
            <person name="Brodelius P.E."/>
            <person name="Rose J.K.C."/>
            <person name="Tang K."/>
        </authorList>
    </citation>
    <scope>NUCLEOTIDE SEQUENCE [LARGE SCALE GENOMIC DNA]</scope>
    <source>
        <strain evidence="2">cv. Huhao1</strain>
        <tissue evidence="1">Leaf</tissue>
    </source>
</reference>
<evidence type="ECO:0000313" key="2">
    <source>
        <dbReference type="Proteomes" id="UP000245207"/>
    </source>
</evidence>
<proteinExistence type="predicted"/>